<dbReference type="PROSITE" id="PS00659">
    <property type="entry name" value="GLYCOSYL_HYDROL_F5"/>
    <property type="match status" value="1"/>
</dbReference>
<feature type="chain" id="PRO_5001626846" description="Endoglucanase" evidence="8">
    <location>
        <begin position="26"/>
        <end position="525"/>
    </location>
</feature>
<evidence type="ECO:0000256" key="5">
    <source>
        <dbReference type="ARBA" id="ARBA00023295"/>
    </source>
</evidence>
<dbReference type="Proteomes" id="UP000027345">
    <property type="component" value="Unassembled WGS sequence"/>
</dbReference>
<dbReference type="InterPro" id="IPR012291">
    <property type="entry name" value="CBM2_carb-bd_dom_sf"/>
</dbReference>
<evidence type="ECO:0000256" key="4">
    <source>
        <dbReference type="ARBA" id="ARBA00023277"/>
    </source>
</evidence>
<dbReference type="AlphaFoldDB" id="A0A066U0H1"/>
<evidence type="ECO:0000259" key="9">
    <source>
        <dbReference type="PROSITE" id="PS51173"/>
    </source>
</evidence>
<name>A0A066U0H1_9PSEU</name>
<dbReference type="PROSITE" id="PS51173">
    <property type="entry name" value="CBM2"/>
    <property type="match status" value="1"/>
</dbReference>
<keyword evidence="6 7" id="KW-0624">Polysaccharide degradation</keyword>
<dbReference type="Gene3D" id="2.60.40.290">
    <property type="match status" value="1"/>
</dbReference>
<gene>
    <name evidence="10" type="ORF">DV20_17210</name>
</gene>
<sequence length="525" mass="55104">MKRLLSLVVAALVGGAVLTASPATAAPGPALSRESAHLGAALSRESAASGTGSGFWHAAGSQLFDATGAPVRMTGVNWFGAETGNYAPHGLWSRNYKDMLDQMAGLGYNTLRLPYSNQLFDSGSKPVSIDQVQNPDLQGLTGLQVLDKIVAYAGVKGMRVLLDRHRPDSGAQSPLWYTGAYPESRWISDWTMLAQHYKGNPTVIGADLHNEPHAVQGGGGACWGCGDTATDWRLAAERAGNAVLAANPDWLIVVEGVDCVSGTGDPECGWWGGNLSGAKQFPVRLSKPDKLVYSAHEYATSVFAQKWFSDPAFPANLPALWDHFFGYLHKQNIAPVLLGEFGSTLADPRDKVWLQELMKYSGTGTSGMSFTYWSWNPNSGDTGGILNDDWTTVNQTKQAILQPYLIPPSGSGGGTTDPPPPASCAVTYHVDNTWQGGFVATVTVKNTGSSALKNWTLGWTVPSGTQITGGWGATVTQTGQQASAKAPSWAPDLAGGASVSIGIQANGPSTGTPGGFAVGATACTT</sequence>
<dbReference type="SMART" id="SM00637">
    <property type="entry name" value="CBD_II"/>
    <property type="match status" value="1"/>
</dbReference>
<keyword evidence="2 7" id="KW-0378">Hydrolase</keyword>
<comment type="catalytic activity">
    <reaction evidence="1 7">
        <text>Endohydrolysis of (1-&gt;4)-beta-D-glucosidic linkages in cellulose, lichenin and cereal beta-D-glucans.</text>
        <dbReference type="EC" id="3.2.1.4"/>
    </reaction>
</comment>
<dbReference type="InterPro" id="IPR008965">
    <property type="entry name" value="CBM2/CBM3_carb-bd_dom_sf"/>
</dbReference>
<comment type="similarity">
    <text evidence="7">Belongs to the glycosyl hydrolase 5 (cellulase A) family.</text>
</comment>
<dbReference type="InterPro" id="IPR001547">
    <property type="entry name" value="Glyco_hydro_5"/>
</dbReference>
<feature type="domain" description="CBM2" evidence="9">
    <location>
        <begin position="417"/>
        <end position="525"/>
    </location>
</feature>
<dbReference type="PANTHER" id="PTHR35923">
    <property type="entry name" value="MAJOR EXTRACELLULAR ENDOGLUCANASE"/>
    <property type="match status" value="1"/>
</dbReference>
<dbReference type="OrthoDB" id="4902692at2"/>
<keyword evidence="5 7" id="KW-0326">Glycosidase</keyword>
<feature type="signal peptide" evidence="8">
    <location>
        <begin position="1"/>
        <end position="25"/>
    </location>
</feature>
<dbReference type="EC" id="3.2.1.4" evidence="7"/>
<protein>
    <recommendedName>
        <fullName evidence="7">Endoglucanase</fullName>
        <ecNumber evidence="7">3.2.1.4</ecNumber>
    </recommendedName>
</protein>
<keyword evidence="8" id="KW-0732">Signal</keyword>
<dbReference type="STRING" id="287986.DV20_17210"/>
<evidence type="ECO:0000256" key="8">
    <source>
        <dbReference type="SAM" id="SignalP"/>
    </source>
</evidence>
<evidence type="ECO:0000313" key="10">
    <source>
        <dbReference type="EMBL" id="KDN20956.1"/>
    </source>
</evidence>
<dbReference type="GO" id="GO:0030247">
    <property type="term" value="F:polysaccharide binding"/>
    <property type="evidence" value="ECO:0007669"/>
    <property type="project" value="UniProtKB-UniRule"/>
</dbReference>
<dbReference type="SUPFAM" id="SSF49384">
    <property type="entry name" value="Carbohydrate-binding domain"/>
    <property type="match status" value="1"/>
</dbReference>
<dbReference type="SUPFAM" id="SSF51445">
    <property type="entry name" value="(Trans)glycosidases"/>
    <property type="match status" value="1"/>
</dbReference>
<keyword evidence="4 7" id="KW-0119">Carbohydrate metabolism</keyword>
<dbReference type="RefSeq" id="WP_043781291.1">
    <property type="nucleotide sequence ID" value="NZ_JMQI01000031.1"/>
</dbReference>
<proteinExistence type="inferred from homology"/>
<dbReference type="EMBL" id="JMQI01000031">
    <property type="protein sequence ID" value="KDN20956.1"/>
    <property type="molecule type" value="Genomic_DNA"/>
</dbReference>
<dbReference type="eggNOG" id="COG2730">
    <property type="taxonomic scope" value="Bacteria"/>
</dbReference>
<evidence type="ECO:0000256" key="1">
    <source>
        <dbReference type="ARBA" id="ARBA00000966"/>
    </source>
</evidence>
<comment type="caution">
    <text evidence="10">The sequence shown here is derived from an EMBL/GenBank/DDBJ whole genome shotgun (WGS) entry which is preliminary data.</text>
</comment>
<evidence type="ECO:0000256" key="7">
    <source>
        <dbReference type="RuleBase" id="RU361153"/>
    </source>
</evidence>
<dbReference type="GO" id="GO:0008810">
    <property type="term" value="F:cellulase activity"/>
    <property type="evidence" value="ECO:0007669"/>
    <property type="project" value="UniProtKB-EC"/>
</dbReference>
<dbReference type="PANTHER" id="PTHR35923:SF2">
    <property type="entry name" value="ENDOGLUCANASE"/>
    <property type="match status" value="1"/>
</dbReference>
<organism evidence="10 11">
    <name type="scientific">Amycolatopsis rifamycinica</name>
    <dbReference type="NCBI Taxonomy" id="287986"/>
    <lineage>
        <taxon>Bacteria</taxon>
        <taxon>Bacillati</taxon>
        <taxon>Actinomycetota</taxon>
        <taxon>Actinomycetes</taxon>
        <taxon>Pseudonocardiales</taxon>
        <taxon>Pseudonocardiaceae</taxon>
        <taxon>Amycolatopsis</taxon>
    </lineage>
</organism>
<evidence type="ECO:0000313" key="11">
    <source>
        <dbReference type="Proteomes" id="UP000027345"/>
    </source>
</evidence>
<evidence type="ECO:0000256" key="2">
    <source>
        <dbReference type="ARBA" id="ARBA00022801"/>
    </source>
</evidence>
<dbReference type="InterPro" id="IPR018087">
    <property type="entry name" value="Glyco_hydro_5_CS"/>
</dbReference>
<evidence type="ECO:0000256" key="3">
    <source>
        <dbReference type="ARBA" id="ARBA00023001"/>
    </source>
</evidence>
<accession>A0A066U0H1</accession>
<dbReference type="GO" id="GO:0030245">
    <property type="term" value="P:cellulose catabolic process"/>
    <property type="evidence" value="ECO:0007669"/>
    <property type="project" value="UniProtKB-KW"/>
</dbReference>
<dbReference type="InterPro" id="IPR017853">
    <property type="entry name" value="GH"/>
</dbReference>
<dbReference type="Gene3D" id="3.20.20.80">
    <property type="entry name" value="Glycosidases"/>
    <property type="match status" value="1"/>
</dbReference>
<evidence type="ECO:0000256" key="6">
    <source>
        <dbReference type="ARBA" id="ARBA00023326"/>
    </source>
</evidence>
<keyword evidence="3 7" id="KW-0136">Cellulose degradation</keyword>
<dbReference type="Pfam" id="PF00150">
    <property type="entry name" value="Cellulase"/>
    <property type="match status" value="1"/>
</dbReference>
<reference evidence="10 11" key="1">
    <citation type="submission" date="2014-05" db="EMBL/GenBank/DDBJ databases">
        <title>Draft genome sequence of Amycolatopsis rifamycinica DSM 46095.</title>
        <authorList>
            <person name="Lal R."/>
            <person name="Saxena A."/>
            <person name="Kumari R."/>
            <person name="Mukherjee U."/>
            <person name="Singh P."/>
            <person name="Sangwan N."/>
            <person name="Mahato N.K."/>
        </authorList>
    </citation>
    <scope>NUCLEOTIDE SEQUENCE [LARGE SCALE GENOMIC DNA]</scope>
    <source>
        <strain evidence="10 11">DSM 46095</strain>
    </source>
</reference>
<dbReference type="InterPro" id="IPR001919">
    <property type="entry name" value="CBD2"/>
</dbReference>
<keyword evidence="11" id="KW-1185">Reference proteome</keyword>
<dbReference type="Pfam" id="PF00553">
    <property type="entry name" value="CBM_2"/>
    <property type="match status" value="1"/>
</dbReference>